<dbReference type="PANTHER" id="PTHR47478:SF1">
    <property type="entry name" value="PYRIMIDINE 5'-NUCLEOTIDASE YJJG"/>
    <property type="match status" value="1"/>
</dbReference>
<evidence type="ECO:0000313" key="1">
    <source>
        <dbReference type="EMBL" id="HHF08825.1"/>
    </source>
</evidence>
<dbReference type="Gene3D" id="3.40.50.1000">
    <property type="entry name" value="HAD superfamily/HAD-like"/>
    <property type="match status" value="1"/>
</dbReference>
<dbReference type="InterPro" id="IPR023198">
    <property type="entry name" value="PGP-like_dom2"/>
</dbReference>
<dbReference type="NCBIfam" id="TIGR01509">
    <property type="entry name" value="HAD-SF-IA-v3"/>
    <property type="match status" value="1"/>
</dbReference>
<dbReference type="GO" id="GO:0008253">
    <property type="term" value="F:5'-nucleotidase activity"/>
    <property type="evidence" value="ECO:0007669"/>
    <property type="project" value="InterPro"/>
</dbReference>
<organism evidence="1">
    <name type="scientific">Kosmotoga arenicorallina</name>
    <dbReference type="NCBI Taxonomy" id="688066"/>
    <lineage>
        <taxon>Bacteria</taxon>
        <taxon>Thermotogati</taxon>
        <taxon>Thermotogota</taxon>
        <taxon>Thermotogae</taxon>
        <taxon>Kosmotogales</taxon>
        <taxon>Kosmotogaceae</taxon>
        <taxon>Kosmotoga</taxon>
    </lineage>
</organism>
<dbReference type="InterPro" id="IPR006439">
    <property type="entry name" value="HAD-SF_hydro_IA"/>
</dbReference>
<dbReference type="Gene3D" id="1.10.150.240">
    <property type="entry name" value="Putative phosphatase, domain 2"/>
    <property type="match status" value="1"/>
</dbReference>
<dbReference type="InterPro" id="IPR041492">
    <property type="entry name" value="HAD_2"/>
</dbReference>
<dbReference type="NCBIfam" id="TIGR02254">
    <property type="entry name" value="YjjG_YfnB"/>
    <property type="match status" value="1"/>
</dbReference>
<dbReference type="SFLD" id="SFLDS00003">
    <property type="entry name" value="Haloacid_Dehalogenase"/>
    <property type="match status" value="1"/>
</dbReference>
<name>A0A7C5DVG0_9BACT</name>
<dbReference type="PRINTS" id="PR00413">
    <property type="entry name" value="HADHALOGNASE"/>
</dbReference>
<reference evidence="1" key="1">
    <citation type="journal article" date="2020" name="mSystems">
        <title>Genome- and Community-Level Interaction Insights into Carbon Utilization and Element Cycling Functions of Hydrothermarchaeota in Hydrothermal Sediment.</title>
        <authorList>
            <person name="Zhou Z."/>
            <person name="Liu Y."/>
            <person name="Xu W."/>
            <person name="Pan J."/>
            <person name="Luo Z.H."/>
            <person name="Li M."/>
        </authorList>
    </citation>
    <scope>NUCLEOTIDE SEQUENCE [LARGE SCALE GENOMIC DNA]</scope>
    <source>
        <strain evidence="1">HyVt-80</strain>
    </source>
</reference>
<dbReference type="InterPro" id="IPR023214">
    <property type="entry name" value="HAD_sf"/>
</dbReference>
<proteinExistence type="predicted"/>
<dbReference type="SFLD" id="SFLDG01129">
    <property type="entry name" value="C1.5:_HAD__Beta-PGM__Phosphata"/>
    <property type="match status" value="1"/>
</dbReference>
<dbReference type="NCBIfam" id="TIGR01549">
    <property type="entry name" value="HAD-SF-IA-v1"/>
    <property type="match status" value="1"/>
</dbReference>
<dbReference type="Pfam" id="PF13419">
    <property type="entry name" value="HAD_2"/>
    <property type="match status" value="1"/>
</dbReference>
<dbReference type="EMBL" id="DRTH01000212">
    <property type="protein sequence ID" value="HHF08825.1"/>
    <property type="molecule type" value="Genomic_DNA"/>
</dbReference>
<protein>
    <submittedName>
        <fullName evidence="1">Noncanonical pyrimidine nucleotidase, YjjG family</fullName>
    </submittedName>
</protein>
<dbReference type="AlphaFoldDB" id="A0A7C5DVG0"/>
<dbReference type="InterPro" id="IPR052550">
    <property type="entry name" value="Pyrimidine_5'-ntase_YjjG"/>
</dbReference>
<dbReference type="SUPFAM" id="SSF56784">
    <property type="entry name" value="HAD-like"/>
    <property type="match status" value="1"/>
</dbReference>
<dbReference type="PANTHER" id="PTHR47478">
    <property type="match status" value="1"/>
</dbReference>
<dbReference type="Proteomes" id="UP000886129">
    <property type="component" value="Unassembled WGS sequence"/>
</dbReference>
<gene>
    <name evidence="1" type="ORF">ENL26_03550</name>
</gene>
<sequence>MKYNMVYFDLDHTLFDFDRTEKESLEVVLAKASEEPTLEKLKRYKEINAKLWSEFSSGKYTKEFIAIERFRRFFNEFGINGISPEEASALFVKELSKRGHFLSGAESFLKKLKAMGQRMAVITNGIKKVQESRKQAAKLERFFEFLLTSEEAGKPKPFPEIFHLAASKSGIPLEDSVYVGDNLETDYAGAKNAGIEFILYQPEPIEKIDGLDLKVARNYDELYALLID</sequence>
<comment type="caution">
    <text evidence="1">The sequence shown here is derived from an EMBL/GenBank/DDBJ whole genome shotgun (WGS) entry which is preliminary data.</text>
</comment>
<dbReference type="InterPro" id="IPR036412">
    <property type="entry name" value="HAD-like_sf"/>
</dbReference>
<dbReference type="InterPro" id="IPR011951">
    <property type="entry name" value="HAD-SF_hydro_IA_YjjG/PynA"/>
</dbReference>
<accession>A0A7C5DVG0</accession>